<keyword evidence="3" id="KW-1185">Reference proteome</keyword>
<feature type="signal peptide" evidence="1">
    <location>
        <begin position="1"/>
        <end position="29"/>
    </location>
</feature>
<proteinExistence type="predicted"/>
<name>A0A345XKX9_9ACTN</name>
<sequence length="155" mass="14921">MKLSIIGIGTAGAAALAAGALIMAPTATAVDPTTATLTADCGSFGSGEVKLDATQDGTAATITLSSSAVKAPIAVAENSVETSLTLANANGGDDVTFSGNSNPAMSAGDDVNSGPLDATVTAGDVLEAKSATIKVLGITVNCTATSAQNPGPFTF</sequence>
<feature type="chain" id="PRO_5016781918" evidence="1">
    <location>
        <begin position="30"/>
        <end position="155"/>
    </location>
</feature>
<evidence type="ECO:0000256" key="1">
    <source>
        <dbReference type="SAM" id="SignalP"/>
    </source>
</evidence>
<dbReference type="Proteomes" id="UP000254425">
    <property type="component" value="Chromosome"/>
</dbReference>
<keyword evidence="1" id="KW-0732">Signal</keyword>
<evidence type="ECO:0000313" key="3">
    <source>
        <dbReference type="Proteomes" id="UP000254425"/>
    </source>
</evidence>
<protein>
    <submittedName>
        <fullName evidence="2">Uncharacterized protein</fullName>
    </submittedName>
</protein>
<accession>A0A345XKX9</accession>
<gene>
    <name evidence="2" type="ORF">DVA86_06145</name>
</gene>
<dbReference type="EMBL" id="CP031320">
    <property type="protein sequence ID" value="AXK32295.1"/>
    <property type="molecule type" value="Genomic_DNA"/>
</dbReference>
<reference evidence="2 3" key="1">
    <citation type="submission" date="2018-07" db="EMBL/GenBank/DDBJ databases">
        <title>Draft genome of the type strain Streptomyces armeniacus ATCC 15676.</title>
        <authorList>
            <person name="Labana P."/>
            <person name="Gosse J.T."/>
            <person name="Boddy C.N."/>
        </authorList>
    </citation>
    <scope>NUCLEOTIDE SEQUENCE [LARGE SCALE GENOMIC DNA]</scope>
    <source>
        <strain evidence="2 3">ATCC 15676</strain>
    </source>
</reference>
<dbReference type="RefSeq" id="WP_208876398.1">
    <property type="nucleotide sequence ID" value="NZ_CP031320.1"/>
</dbReference>
<dbReference type="AlphaFoldDB" id="A0A345XKX9"/>
<evidence type="ECO:0000313" key="2">
    <source>
        <dbReference type="EMBL" id="AXK32295.1"/>
    </source>
</evidence>
<organism evidence="2 3">
    <name type="scientific">Streptomyces armeniacus</name>
    <dbReference type="NCBI Taxonomy" id="83291"/>
    <lineage>
        <taxon>Bacteria</taxon>
        <taxon>Bacillati</taxon>
        <taxon>Actinomycetota</taxon>
        <taxon>Actinomycetes</taxon>
        <taxon>Kitasatosporales</taxon>
        <taxon>Streptomycetaceae</taxon>
        <taxon>Streptomyces</taxon>
    </lineage>
</organism>
<dbReference type="KEGG" id="sarm:DVA86_06145"/>